<name>A0ABR1BYV6_NECAM</name>
<evidence type="ECO:0000313" key="4">
    <source>
        <dbReference type="Proteomes" id="UP001303046"/>
    </source>
</evidence>
<evidence type="ECO:0000256" key="1">
    <source>
        <dbReference type="SAM" id="MobiDB-lite"/>
    </source>
</evidence>
<feature type="region of interest" description="Disordered" evidence="1">
    <location>
        <begin position="1"/>
        <end position="23"/>
    </location>
</feature>
<dbReference type="Proteomes" id="UP001303046">
    <property type="component" value="Unassembled WGS sequence"/>
</dbReference>
<evidence type="ECO:0000259" key="2">
    <source>
        <dbReference type="Pfam" id="PF00078"/>
    </source>
</evidence>
<gene>
    <name evidence="3" type="primary">Necator_chrI.g3141</name>
    <name evidence="3" type="ORF">RB195_007012</name>
</gene>
<keyword evidence="4" id="KW-1185">Reference proteome</keyword>
<sequence>MSANRYDTAFPPPSHHTHRKGGTTRRYHFAEAVHGCIAMDNETTFLERIGVRIDGRFLSNLRFADDIVLFSSSTNEAETMLTELNETEKRIVLRMNRKKTQFMKNAYCEDGGVQLKGSERRE</sequence>
<organism evidence="3 4">
    <name type="scientific">Necator americanus</name>
    <name type="common">Human hookworm</name>
    <dbReference type="NCBI Taxonomy" id="51031"/>
    <lineage>
        <taxon>Eukaryota</taxon>
        <taxon>Metazoa</taxon>
        <taxon>Ecdysozoa</taxon>
        <taxon>Nematoda</taxon>
        <taxon>Chromadorea</taxon>
        <taxon>Rhabditida</taxon>
        <taxon>Rhabditina</taxon>
        <taxon>Rhabditomorpha</taxon>
        <taxon>Strongyloidea</taxon>
        <taxon>Ancylostomatidae</taxon>
        <taxon>Bunostominae</taxon>
        <taxon>Necator</taxon>
    </lineage>
</organism>
<proteinExistence type="predicted"/>
<comment type="caution">
    <text evidence="3">The sequence shown here is derived from an EMBL/GenBank/DDBJ whole genome shotgun (WGS) entry which is preliminary data.</text>
</comment>
<evidence type="ECO:0000313" key="3">
    <source>
        <dbReference type="EMBL" id="KAK6730293.1"/>
    </source>
</evidence>
<accession>A0ABR1BYV6</accession>
<feature type="domain" description="Reverse transcriptase" evidence="2">
    <location>
        <begin position="60"/>
        <end position="103"/>
    </location>
</feature>
<protein>
    <recommendedName>
        <fullName evidence="2">Reverse transcriptase domain-containing protein</fullName>
    </recommendedName>
</protein>
<dbReference type="Pfam" id="PF00078">
    <property type="entry name" value="RVT_1"/>
    <property type="match status" value="1"/>
</dbReference>
<dbReference type="InterPro" id="IPR000477">
    <property type="entry name" value="RT_dom"/>
</dbReference>
<dbReference type="EMBL" id="JAVFWL010000001">
    <property type="protein sequence ID" value="KAK6730293.1"/>
    <property type="molecule type" value="Genomic_DNA"/>
</dbReference>
<reference evidence="3 4" key="1">
    <citation type="submission" date="2023-08" db="EMBL/GenBank/DDBJ databases">
        <title>A Necator americanus chromosomal reference genome.</title>
        <authorList>
            <person name="Ilik V."/>
            <person name="Petrzelkova K.J."/>
            <person name="Pardy F."/>
            <person name="Fuh T."/>
            <person name="Niatou-Singa F.S."/>
            <person name="Gouil Q."/>
            <person name="Baker L."/>
            <person name="Ritchie M.E."/>
            <person name="Jex A.R."/>
            <person name="Gazzola D."/>
            <person name="Li H."/>
            <person name="Toshio Fujiwara R."/>
            <person name="Zhan B."/>
            <person name="Aroian R.V."/>
            <person name="Pafco B."/>
            <person name="Schwarz E.M."/>
        </authorList>
    </citation>
    <scope>NUCLEOTIDE SEQUENCE [LARGE SCALE GENOMIC DNA]</scope>
    <source>
        <strain evidence="3 4">Aroian</strain>
        <tissue evidence="3">Whole animal</tissue>
    </source>
</reference>